<keyword evidence="3" id="KW-1185">Reference proteome</keyword>
<name>A0A1Y6G194_9GAMM</name>
<organism evidence="2 3">
    <name type="scientific">Pseudidiomarina planktonica</name>
    <dbReference type="NCBI Taxonomy" id="1323738"/>
    <lineage>
        <taxon>Bacteria</taxon>
        <taxon>Pseudomonadati</taxon>
        <taxon>Pseudomonadota</taxon>
        <taxon>Gammaproteobacteria</taxon>
        <taxon>Alteromonadales</taxon>
        <taxon>Idiomarinaceae</taxon>
        <taxon>Pseudidiomarina</taxon>
    </lineage>
</organism>
<feature type="chain" id="PRO_5012531749" evidence="1">
    <location>
        <begin position="23"/>
        <end position="265"/>
    </location>
</feature>
<dbReference type="RefSeq" id="WP_234996325.1">
    <property type="nucleotide sequence ID" value="NZ_FXWH01000003.1"/>
</dbReference>
<proteinExistence type="predicted"/>
<protein>
    <submittedName>
        <fullName evidence="2">Putative salt-induced outer membrane protein YdiY</fullName>
    </submittedName>
</protein>
<dbReference type="AlphaFoldDB" id="A0A1Y6G194"/>
<dbReference type="Pfam" id="PF04338">
    <property type="entry name" value="DUF481"/>
    <property type="match status" value="1"/>
</dbReference>
<evidence type="ECO:0000256" key="1">
    <source>
        <dbReference type="SAM" id="SignalP"/>
    </source>
</evidence>
<dbReference type="EMBL" id="FXWH01000003">
    <property type="protein sequence ID" value="SMQ80345.1"/>
    <property type="molecule type" value="Genomic_DNA"/>
</dbReference>
<keyword evidence="1" id="KW-0732">Signal</keyword>
<evidence type="ECO:0000313" key="2">
    <source>
        <dbReference type="EMBL" id="SMQ80345.1"/>
    </source>
</evidence>
<dbReference type="InterPro" id="IPR007433">
    <property type="entry name" value="DUF481"/>
</dbReference>
<evidence type="ECO:0000313" key="3">
    <source>
        <dbReference type="Proteomes" id="UP000194450"/>
    </source>
</evidence>
<reference evidence="3" key="1">
    <citation type="submission" date="2017-04" db="EMBL/GenBank/DDBJ databases">
        <authorList>
            <person name="Varghese N."/>
            <person name="Submissions S."/>
        </authorList>
    </citation>
    <scope>NUCLEOTIDE SEQUENCE [LARGE SCALE GENOMIC DNA]</scope>
</reference>
<gene>
    <name evidence="2" type="ORF">SAMN06297229_2112</name>
</gene>
<dbReference type="Proteomes" id="UP000194450">
    <property type="component" value="Unassembled WGS sequence"/>
</dbReference>
<sequence>MRHYFLAVAVSSAFFFSNQAAAQATALMFDDANDLDTEEVQGWEASAELGLLFTSGNTETESYKAKLNISRDVQNWRHKGVVDYYRAEQVDQSTGEKELTADKFFVSAQTNYKFDPDSRSSMFLFGSYEEDPFSGFEYQGTVAVGYGARYRYSEKIYADYEIGPGYTTNKPILDGIPQDSEGSAILRLAGSLSWDITDKSKFNALLASEVGEDNTKTRGEVSVSSNINGSLAMKFSIGATHNSDLQDETLENLDTETAVTLVYTF</sequence>
<accession>A0A1Y6G194</accession>
<feature type="signal peptide" evidence="1">
    <location>
        <begin position="1"/>
        <end position="22"/>
    </location>
</feature>